<protein>
    <submittedName>
        <fullName evidence="1">Uncharacterized protein</fullName>
    </submittedName>
</protein>
<evidence type="ECO:0000313" key="2">
    <source>
        <dbReference type="Proteomes" id="UP000214596"/>
    </source>
</evidence>
<proteinExistence type="predicted"/>
<name>A0A227IYT1_VIBPH</name>
<dbReference type="EMBL" id="NIXT01004823">
    <property type="protein sequence ID" value="OXE28016.1"/>
    <property type="molecule type" value="Genomic_DNA"/>
</dbReference>
<dbReference type="AlphaFoldDB" id="A0A227IYT1"/>
<sequence>WDNGQGPMVANNSLNVADDGALGDGCEAQGEGLFLCHKDFTDAATKPTSNSTLTVNIADMPLCANRRDGELAECVTFEGIDLIKS</sequence>
<comment type="caution">
    <text evidence="1">The sequence shown here is derived from an EMBL/GenBank/DDBJ whole genome shotgun (WGS) entry which is preliminary data.</text>
</comment>
<feature type="non-terminal residue" evidence="1">
    <location>
        <position position="1"/>
    </location>
</feature>
<organism evidence="1 2">
    <name type="scientific">Vibrio parahaemolyticus</name>
    <dbReference type="NCBI Taxonomy" id="670"/>
    <lineage>
        <taxon>Bacteria</taxon>
        <taxon>Pseudomonadati</taxon>
        <taxon>Pseudomonadota</taxon>
        <taxon>Gammaproteobacteria</taxon>
        <taxon>Vibrionales</taxon>
        <taxon>Vibrionaceae</taxon>
        <taxon>Vibrio</taxon>
    </lineage>
</organism>
<evidence type="ECO:0000313" key="1">
    <source>
        <dbReference type="EMBL" id="OXE28016.1"/>
    </source>
</evidence>
<accession>A0A227IYT1</accession>
<gene>
    <name evidence="1" type="ORF">CA163_36100</name>
</gene>
<feature type="non-terminal residue" evidence="1">
    <location>
        <position position="85"/>
    </location>
</feature>
<reference evidence="1 2" key="1">
    <citation type="journal article" date="2017" name="Appl. Environ. Microbiol.">
        <title>Parallel evolution of two clades of a major Atlantic endemic Vibrio parahaemolyticus pathogen lineage by independent acquisition of related pathogenicity islands.</title>
        <authorList>
            <person name="Xu F."/>
            <person name="Gonzalez-Escalona N."/>
            <person name="Drees K.P."/>
            <person name="Sebra R.P."/>
            <person name="Cooper V.S."/>
            <person name="Jones S.H."/>
            <person name="Whistler C.A."/>
        </authorList>
    </citation>
    <scope>NUCLEOTIDE SEQUENCE [LARGE SCALE GENOMIC DNA]</scope>
    <source>
        <strain evidence="1 2">MAVP-3</strain>
    </source>
</reference>
<dbReference type="Proteomes" id="UP000214596">
    <property type="component" value="Unassembled WGS sequence"/>
</dbReference>